<dbReference type="EMBL" id="KK583254">
    <property type="protein sequence ID" value="KDO23386.1"/>
    <property type="molecule type" value="Genomic_DNA"/>
</dbReference>
<dbReference type="AlphaFoldDB" id="A0A067CA17"/>
<keyword evidence="3" id="KW-1185">Reference proteome</keyword>
<proteinExistence type="predicted"/>
<protein>
    <submittedName>
        <fullName evidence="2">Uncharacterized protein</fullName>
    </submittedName>
</protein>
<feature type="compositionally biased region" description="Low complexity" evidence="1">
    <location>
        <begin position="128"/>
        <end position="153"/>
    </location>
</feature>
<organism evidence="2 3">
    <name type="scientific">Saprolegnia parasitica (strain CBS 223.65)</name>
    <dbReference type="NCBI Taxonomy" id="695850"/>
    <lineage>
        <taxon>Eukaryota</taxon>
        <taxon>Sar</taxon>
        <taxon>Stramenopiles</taxon>
        <taxon>Oomycota</taxon>
        <taxon>Saprolegniomycetes</taxon>
        <taxon>Saprolegniales</taxon>
        <taxon>Saprolegniaceae</taxon>
        <taxon>Saprolegnia</taxon>
    </lineage>
</organism>
<gene>
    <name evidence="2" type="ORF">SPRG_11478</name>
</gene>
<dbReference type="GeneID" id="24133513"/>
<evidence type="ECO:0000313" key="2">
    <source>
        <dbReference type="EMBL" id="KDO23386.1"/>
    </source>
</evidence>
<feature type="compositionally biased region" description="Basic and acidic residues" evidence="1">
    <location>
        <begin position="170"/>
        <end position="180"/>
    </location>
</feature>
<dbReference type="OrthoDB" id="10266832at2759"/>
<evidence type="ECO:0000313" key="3">
    <source>
        <dbReference type="Proteomes" id="UP000030745"/>
    </source>
</evidence>
<dbReference type="RefSeq" id="XP_012205876.1">
    <property type="nucleotide sequence ID" value="XM_012350486.1"/>
</dbReference>
<sequence>MDNSTYVGGRFHAPAPDLSTGVVIGSRPSNVLDSQRDMAVLGGSDHGAKPGLFTWESAAHDVAAPAPPPYRFQNKFDTYPISEKSYVSSDVPPSPLSAQSDATAPPREMNVWAAAAANTNSSRRYHASNTSSGPSSFVSGSPNPSFVSSFSGSEMHSSTDLASSRYLRTKSRDSNDSFVL</sequence>
<evidence type="ECO:0000256" key="1">
    <source>
        <dbReference type="SAM" id="MobiDB-lite"/>
    </source>
</evidence>
<dbReference type="VEuPathDB" id="FungiDB:SPRG_11478"/>
<feature type="region of interest" description="Disordered" evidence="1">
    <location>
        <begin position="84"/>
        <end position="180"/>
    </location>
</feature>
<dbReference type="Proteomes" id="UP000030745">
    <property type="component" value="Unassembled WGS sequence"/>
</dbReference>
<dbReference type="KEGG" id="spar:SPRG_11478"/>
<reference evidence="2 3" key="1">
    <citation type="journal article" date="2013" name="PLoS Genet.">
        <title>Distinctive expansion of potential virulence genes in the genome of the oomycete fish pathogen Saprolegnia parasitica.</title>
        <authorList>
            <person name="Jiang R.H."/>
            <person name="de Bruijn I."/>
            <person name="Haas B.J."/>
            <person name="Belmonte R."/>
            <person name="Lobach L."/>
            <person name="Christie J."/>
            <person name="van den Ackerveken G."/>
            <person name="Bottin A."/>
            <person name="Bulone V."/>
            <person name="Diaz-Moreno S.M."/>
            <person name="Dumas B."/>
            <person name="Fan L."/>
            <person name="Gaulin E."/>
            <person name="Govers F."/>
            <person name="Grenville-Briggs L.J."/>
            <person name="Horner N.R."/>
            <person name="Levin J.Z."/>
            <person name="Mammella M."/>
            <person name="Meijer H.J."/>
            <person name="Morris P."/>
            <person name="Nusbaum C."/>
            <person name="Oome S."/>
            <person name="Phillips A.J."/>
            <person name="van Rooyen D."/>
            <person name="Rzeszutek E."/>
            <person name="Saraiva M."/>
            <person name="Secombes C.J."/>
            <person name="Seidl M.F."/>
            <person name="Snel B."/>
            <person name="Stassen J.H."/>
            <person name="Sykes S."/>
            <person name="Tripathy S."/>
            <person name="van den Berg H."/>
            <person name="Vega-Arreguin J.C."/>
            <person name="Wawra S."/>
            <person name="Young S.K."/>
            <person name="Zeng Q."/>
            <person name="Dieguez-Uribeondo J."/>
            <person name="Russ C."/>
            <person name="Tyler B.M."/>
            <person name="van West P."/>
        </authorList>
    </citation>
    <scope>NUCLEOTIDE SEQUENCE [LARGE SCALE GENOMIC DNA]</scope>
    <source>
        <strain evidence="2 3">CBS 223.65</strain>
    </source>
</reference>
<name>A0A067CA17_SAPPC</name>
<accession>A0A067CA17</accession>